<dbReference type="RefSeq" id="WP_105474271.1">
    <property type="nucleotide sequence ID" value="NZ_PVEO01000007.1"/>
</dbReference>
<organism evidence="2 3">
    <name type="scientific">Jejuia pallidilutea</name>
    <dbReference type="NCBI Taxonomy" id="504487"/>
    <lineage>
        <taxon>Bacteria</taxon>
        <taxon>Pseudomonadati</taxon>
        <taxon>Bacteroidota</taxon>
        <taxon>Flavobacteriia</taxon>
        <taxon>Flavobacteriales</taxon>
        <taxon>Flavobacteriaceae</taxon>
        <taxon>Jejuia</taxon>
    </lineage>
</organism>
<comment type="caution">
    <text evidence="2">The sequence shown here is derived from an EMBL/GenBank/DDBJ whole genome shotgun (WGS) entry which is preliminary data.</text>
</comment>
<dbReference type="Proteomes" id="UP000251545">
    <property type="component" value="Unassembled WGS sequence"/>
</dbReference>
<reference evidence="2 3" key="1">
    <citation type="submission" date="2018-02" db="EMBL/GenBank/DDBJ databases">
        <title>Genomic Encyclopedia of Archaeal and Bacterial Type Strains, Phase II (KMG-II): from individual species to whole genera.</title>
        <authorList>
            <person name="Goeker M."/>
        </authorList>
    </citation>
    <scope>NUCLEOTIDE SEQUENCE [LARGE SCALE GENOMIC DNA]</scope>
    <source>
        <strain evidence="2 3">DSM 21165</strain>
    </source>
</reference>
<evidence type="ECO:0000313" key="2">
    <source>
        <dbReference type="EMBL" id="PQV47443.1"/>
    </source>
</evidence>
<gene>
    <name evidence="2" type="ORF">CLV33_107232</name>
</gene>
<protein>
    <submittedName>
        <fullName evidence="2">Uncharacterized protein</fullName>
    </submittedName>
</protein>
<proteinExistence type="predicted"/>
<evidence type="ECO:0000313" key="3">
    <source>
        <dbReference type="Proteomes" id="UP000251545"/>
    </source>
</evidence>
<keyword evidence="1" id="KW-0812">Transmembrane</keyword>
<sequence length="403" mass="45549">MLNGLKTYLLYGTIFCGVEHTLKDNQSILFVTTLRKTKKQLSIENTFEVDSPKKLAQKLPKKNLSIFLVINDNNILTKKIEDTQPNLENLVYNAFPNLNIKDFYYEIVSQDNMHFVSICRKVHLETLIAAYKEAGVSIINISLGQNIITNSLSFISSESIFTSNALVVLKNKSLVSIEKKEIETPINYDVNGLKTTNNYVLSLSGALETVIHNYKSYSSFNSINESLKNEYSQSRFFQQFIKAGLVFTLSVLLINFFVFNHYFNHVNTLQQTSQVNQNSKAQLLTLNETVNKSQKMVDDMLKSSVSNSSFFINVIVGSLPESVSLSELNYQPISKRIKEGQSILQDTNVILLSGSSNSSEVFSKWITRVEAIGWVNNVEILNYEDTSKSISNFSLKLNIADDQ</sequence>
<accession>A0A362WZ37</accession>
<keyword evidence="1" id="KW-1133">Transmembrane helix</keyword>
<dbReference type="EMBL" id="PVEO01000007">
    <property type="protein sequence ID" value="PQV47443.1"/>
    <property type="molecule type" value="Genomic_DNA"/>
</dbReference>
<keyword evidence="1" id="KW-0472">Membrane</keyword>
<name>A0A362WZ37_9FLAO</name>
<dbReference type="AlphaFoldDB" id="A0A362WZ37"/>
<feature type="transmembrane region" description="Helical" evidence="1">
    <location>
        <begin position="243"/>
        <end position="263"/>
    </location>
</feature>
<evidence type="ECO:0000256" key="1">
    <source>
        <dbReference type="SAM" id="Phobius"/>
    </source>
</evidence>